<reference evidence="2 3" key="1">
    <citation type="submission" date="2023-09" db="EMBL/GenBank/DDBJ databases">
        <authorList>
            <person name="Rey-Velasco X."/>
        </authorList>
    </citation>
    <scope>NUCLEOTIDE SEQUENCE [LARGE SCALE GENOMIC DNA]</scope>
    <source>
        <strain evidence="2 3">W409</strain>
    </source>
</reference>
<evidence type="ECO:0000313" key="3">
    <source>
        <dbReference type="Proteomes" id="UP001249020"/>
    </source>
</evidence>
<comment type="caution">
    <text evidence="2">The sequence shown here is derived from an EMBL/GenBank/DDBJ whole genome shotgun (WGS) entry which is preliminary data.</text>
</comment>
<feature type="transmembrane region" description="Helical" evidence="1">
    <location>
        <begin position="16"/>
        <end position="37"/>
    </location>
</feature>
<dbReference type="Proteomes" id="UP001249020">
    <property type="component" value="Unassembled WGS sequence"/>
</dbReference>
<keyword evidence="1" id="KW-1133">Transmembrane helix</keyword>
<keyword evidence="3" id="KW-1185">Reference proteome</keyword>
<proteinExistence type="predicted"/>
<name>A0AAW8R7H2_9ALTE</name>
<protein>
    <submittedName>
        <fullName evidence="2">Uncharacterized protein</fullName>
    </submittedName>
</protein>
<gene>
    <name evidence="2" type="ORF">RM544_14980</name>
</gene>
<keyword evidence="1" id="KW-0812">Transmembrane</keyword>
<feature type="transmembrane region" description="Helical" evidence="1">
    <location>
        <begin position="43"/>
        <end position="63"/>
    </location>
</feature>
<dbReference type="RefSeq" id="WP_311362612.1">
    <property type="nucleotide sequence ID" value="NZ_JAVRIE010000006.1"/>
</dbReference>
<accession>A0AAW8R7H2</accession>
<evidence type="ECO:0000313" key="2">
    <source>
        <dbReference type="EMBL" id="MDT0583853.1"/>
    </source>
</evidence>
<dbReference type="EMBL" id="JAVRIE010000006">
    <property type="protein sequence ID" value="MDT0583853.1"/>
    <property type="molecule type" value="Genomic_DNA"/>
</dbReference>
<dbReference type="AlphaFoldDB" id="A0AAW8R7H2"/>
<organism evidence="2 3">
    <name type="scientific">Brumicola blandensis</name>
    <dbReference type="NCBI Taxonomy" id="3075611"/>
    <lineage>
        <taxon>Bacteria</taxon>
        <taxon>Pseudomonadati</taxon>
        <taxon>Pseudomonadota</taxon>
        <taxon>Gammaproteobacteria</taxon>
        <taxon>Alteromonadales</taxon>
        <taxon>Alteromonadaceae</taxon>
        <taxon>Brumicola</taxon>
    </lineage>
</organism>
<evidence type="ECO:0000256" key="1">
    <source>
        <dbReference type="SAM" id="Phobius"/>
    </source>
</evidence>
<sequence length="69" mass="7416">MMNTNNKSKLANNIRILIGLASLPSLFLGFMLVSALLNEQADTIGAFEVVYALVGLVGVYIALSGKRLF</sequence>
<keyword evidence="1" id="KW-0472">Membrane</keyword>